<keyword evidence="3" id="KW-0548">Nucleotidyltransferase</keyword>
<feature type="compositionally biased region" description="Polar residues" evidence="8">
    <location>
        <begin position="138"/>
        <end position="158"/>
    </location>
</feature>
<dbReference type="InterPro" id="IPR021109">
    <property type="entry name" value="Peptidase_aspartic_dom_sf"/>
</dbReference>
<dbReference type="InterPro" id="IPR041373">
    <property type="entry name" value="RT_RNaseH"/>
</dbReference>
<dbReference type="GO" id="GO:0003964">
    <property type="term" value="F:RNA-directed DNA polymerase activity"/>
    <property type="evidence" value="ECO:0007669"/>
    <property type="project" value="UniProtKB-KW"/>
</dbReference>
<dbReference type="SUPFAM" id="SSF53098">
    <property type="entry name" value="Ribonuclease H-like"/>
    <property type="match status" value="2"/>
</dbReference>
<reference evidence="10" key="1">
    <citation type="submission" date="2023-03" db="EMBL/GenBank/DDBJ databases">
        <title>Chromosome-scale reference genome and RAD-based genetic map of yellow starthistle (Centaurea solstitialis) reveal putative structural variation and QTLs associated with invader traits.</title>
        <authorList>
            <person name="Reatini B."/>
            <person name="Cang F.A."/>
            <person name="Jiang Q."/>
            <person name="Mckibben M.T.W."/>
            <person name="Barker M.S."/>
            <person name="Rieseberg L.H."/>
            <person name="Dlugosch K.M."/>
        </authorList>
    </citation>
    <scope>NUCLEOTIDE SEQUENCE</scope>
    <source>
        <strain evidence="10">CAN-66</strain>
        <tissue evidence="10">Leaf</tissue>
    </source>
</reference>
<dbReference type="PANTHER" id="PTHR37984:SF5">
    <property type="entry name" value="PROTEIN NYNRIN-LIKE"/>
    <property type="match status" value="1"/>
</dbReference>
<dbReference type="GO" id="GO:0016787">
    <property type="term" value="F:hydrolase activity"/>
    <property type="evidence" value="ECO:0007669"/>
    <property type="project" value="UniProtKB-KW"/>
</dbReference>
<evidence type="ECO:0000256" key="2">
    <source>
        <dbReference type="ARBA" id="ARBA00022679"/>
    </source>
</evidence>
<dbReference type="InterPro" id="IPR043128">
    <property type="entry name" value="Rev_trsase/Diguanyl_cyclase"/>
</dbReference>
<dbReference type="CDD" id="cd00303">
    <property type="entry name" value="retropepsin_like"/>
    <property type="match status" value="2"/>
</dbReference>
<dbReference type="FunFam" id="3.30.420.10:FF:000032">
    <property type="entry name" value="Retrovirus-related Pol polyprotein from transposon 297-like Protein"/>
    <property type="match status" value="2"/>
</dbReference>
<dbReference type="GO" id="GO:0015074">
    <property type="term" value="P:DNA integration"/>
    <property type="evidence" value="ECO:0007669"/>
    <property type="project" value="InterPro"/>
</dbReference>
<feature type="region of interest" description="Disordered" evidence="8">
    <location>
        <begin position="138"/>
        <end position="217"/>
    </location>
</feature>
<evidence type="ECO:0000313" key="10">
    <source>
        <dbReference type="EMBL" id="KAJ9561190.1"/>
    </source>
</evidence>
<dbReference type="Gene3D" id="1.10.340.70">
    <property type="match status" value="2"/>
</dbReference>
<dbReference type="Pfam" id="PF00665">
    <property type="entry name" value="rve"/>
    <property type="match status" value="2"/>
</dbReference>
<dbReference type="GO" id="GO:0003676">
    <property type="term" value="F:nucleic acid binding"/>
    <property type="evidence" value="ECO:0007669"/>
    <property type="project" value="InterPro"/>
</dbReference>
<feature type="region of interest" description="Disordered" evidence="8">
    <location>
        <begin position="1105"/>
        <end position="1151"/>
    </location>
</feature>
<dbReference type="InterPro" id="IPR012337">
    <property type="entry name" value="RNaseH-like_sf"/>
</dbReference>
<keyword evidence="2" id="KW-0808">Transferase</keyword>
<evidence type="ECO:0000256" key="1">
    <source>
        <dbReference type="ARBA" id="ARBA00012493"/>
    </source>
</evidence>
<evidence type="ECO:0000256" key="8">
    <source>
        <dbReference type="SAM" id="MobiDB-lite"/>
    </source>
</evidence>
<evidence type="ECO:0000313" key="11">
    <source>
        <dbReference type="Proteomes" id="UP001172457"/>
    </source>
</evidence>
<dbReference type="InterPro" id="IPR001584">
    <property type="entry name" value="Integrase_cat-core"/>
</dbReference>
<feature type="domain" description="Integrase catalytic" evidence="9">
    <location>
        <begin position="1870"/>
        <end position="2013"/>
    </location>
</feature>
<dbReference type="InterPro" id="IPR050951">
    <property type="entry name" value="Retrovirus_Pol_polyprotein"/>
</dbReference>
<dbReference type="InterPro" id="IPR043502">
    <property type="entry name" value="DNA/RNA_pol_sf"/>
</dbReference>
<feature type="compositionally biased region" description="Low complexity" evidence="8">
    <location>
        <begin position="75"/>
        <end position="90"/>
    </location>
</feature>
<dbReference type="PANTHER" id="PTHR37984">
    <property type="entry name" value="PROTEIN CBG26694"/>
    <property type="match status" value="1"/>
</dbReference>
<evidence type="ECO:0000256" key="6">
    <source>
        <dbReference type="ARBA" id="ARBA00022801"/>
    </source>
</evidence>
<evidence type="ECO:0000256" key="7">
    <source>
        <dbReference type="ARBA" id="ARBA00022918"/>
    </source>
</evidence>
<keyword evidence="11" id="KW-1185">Reference proteome</keyword>
<dbReference type="FunFam" id="3.30.70.270:FF:000020">
    <property type="entry name" value="Transposon Tf2-6 polyprotein-like Protein"/>
    <property type="match status" value="1"/>
</dbReference>
<dbReference type="GO" id="GO:0004519">
    <property type="term" value="F:endonuclease activity"/>
    <property type="evidence" value="ECO:0007669"/>
    <property type="project" value="UniProtKB-KW"/>
</dbReference>
<gene>
    <name evidence="10" type="ORF">OSB04_006350</name>
</gene>
<evidence type="ECO:0000256" key="5">
    <source>
        <dbReference type="ARBA" id="ARBA00022759"/>
    </source>
</evidence>
<dbReference type="Gene3D" id="2.40.70.10">
    <property type="entry name" value="Acid Proteases"/>
    <property type="match status" value="2"/>
</dbReference>
<feature type="region of interest" description="Disordered" evidence="8">
    <location>
        <begin position="1071"/>
        <end position="1092"/>
    </location>
</feature>
<dbReference type="Gene3D" id="3.30.70.270">
    <property type="match status" value="2"/>
</dbReference>
<organism evidence="10 11">
    <name type="scientific">Centaurea solstitialis</name>
    <name type="common">yellow star-thistle</name>
    <dbReference type="NCBI Taxonomy" id="347529"/>
    <lineage>
        <taxon>Eukaryota</taxon>
        <taxon>Viridiplantae</taxon>
        <taxon>Streptophyta</taxon>
        <taxon>Embryophyta</taxon>
        <taxon>Tracheophyta</taxon>
        <taxon>Spermatophyta</taxon>
        <taxon>Magnoliopsida</taxon>
        <taxon>eudicotyledons</taxon>
        <taxon>Gunneridae</taxon>
        <taxon>Pentapetalae</taxon>
        <taxon>asterids</taxon>
        <taxon>campanulids</taxon>
        <taxon>Asterales</taxon>
        <taxon>Asteraceae</taxon>
        <taxon>Carduoideae</taxon>
        <taxon>Cardueae</taxon>
        <taxon>Centaureinae</taxon>
        <taxon>Centaurea</taxon>
    </lineage>
</organism>
<protein>
    <recommendedName>
        <fullName evidence="1">RNA-directed DNA polymerase</fullName>
        <ecNumber evidence="1">2.7.7.49</ecNumber>
    </recommendedName>
</protein>
<dbReference type="PROSITE" id="PS50994">
    <property type="entry name" value="INTEGRASE"/>
    <property type="match status" value="2"/>
</dbReference>
<comment type="caution">
    <text evidence="10">The sequence shown here is derived from an EMBL/GenBank/DDBJ whole genome shotgun (WGS) entry which is preliminary data.</text>
</comment>
<dbReference type="Pfam" id="PF17917">
    <property type="entry name" value="RT_RNaseH"/>
    <property type="match status" value="2"/>
</dbReference>
<dbReference type="FunFam" id="3.10.20.370:FF:000001">
    <property type="entry name" value="Retrovirus-related Pol polyprotein from transposon 17.6-like protein"/>
    <property type="match status" value="2"/>
</dbReference>
<feature type="domain" description="Integrase catalytic" evidence="9">
    <location>
        <begin position="925"/>
        <end position="1095"/>
    </location>
</feature>
<dbReference type="CDD" id="cd09274">
    <property type="entry name" value="RNase_HI_RT_Ty3"/>
    <property type="match status" value="2"/>
</dbReference>
<proteinExistence type="predicted"/>
<accession>A0AA38TUG1</accession>
<dbReference type="EMBL" id="JARYMX010000002">
    <property type="protein sequence ID" value="KAJ9561190.1"/>
    <property type="molecule type" value="Genomic_DNA"/>
</dbReference>
<evidence type="ECO:0000256" key="3">
    <source>
        <dbReference type="ARBA" id="ARBA00022695"/>
    </source>
</evidence>
<feature type="compositionally biased region" description="Basic and acidic residues" evidence="8">
    <location>
        <begin position="1105"/>
        <end position="1129"/>
    </location>
</feature>
<dbReference type="SUPFAM" id="SSF56672">
    <property type="entry name" value="DNA/RNA polymerases"/>
    <property type="match status" value="2"/>
</dbReference>
<dbReference type="InterPro" id="IPR036397">
    <property type="entry name" value="RNaseH_sf"/>
</dbReference>
<dbReference type="Gene3D" id="3.30.420.10">
    <property type="entry name" value="Ribonuclease H-like superfamily/Ribonuclease H"/>
    <property type="match status" value="2"/>
</dbReference>
<dbReference type="Pfam" id="PF17921">
    <property type="entry name" value="Integrase_H2C2"/>
    <property type="match status" value="2"/>
</dbReference>
<evidence type="ECO:0000256" key="4">
    <source>
        <dbReference type="ARBA" id="ARBA00022722"/>
    </source>
</evidence>
<sequence>MVKQLVVDKEQVKACGICLATGHPTDACPQLQEDVLVTAEDVNAIGGFQGQQQRFFNNNFGNQRPPQFQNFMPRPPQQQFQQRAPFNPNQATSSSQGMSLEEIVKNLATNTLQFQQKTEASLQNLGAQMTQLATSVSRLESQGKLPSQTETNPKQNVSAIVLRSGKELEEPKMVKSREVEKEKEVSPKPIQDEKPSGSTDEVSEKAKVIPPPFPTRFQMSNKAREEKEILDTFRKVEVNIPLLDAIKQIPRYAKFLKELCTNKRKLRGNETISMSENVSAVFQKKLPPKCKDPGVFTIPCKLGNVTINRAMLDLGASINVMPYSIFKILNVGSLQETGVIIQLADRSLVHPKGVLEDLLVQVNELVFPLIFMPFLKTAKTKIDVHKGTLSMEFDGNVIHFNIYESMRFPSDVSSLCAIDIIEPISQELLELTHFDALDTILSRSLDEARVTKLMKEIELGPEFHELAPKLELKTLPEHLKYVYLGEGENLPVIISSKLDPSEEKKLVSVLKRYKEAIGWTIADIKGLSPSTCMHKILMEDDFKPFREAQRRLNPPMMEMLERLAGHVISTKGIEVDRAKVDVIKSLPYPTSVREVRSFLGHAGFYRRFIKDFSHITRPMCNLLQKDVEFKFDEKCKEAFDRLKEMLTSAPIMKPPNWDLPFEIMCDASNYAIGAVLGQRVGRDPHVIYYASRTLDSAQANYSTTEKELLAVVFALEKFRQYLLGTKVVVFTDHAALRYLMTKKDAKPRLIRWILLLQEFDLEIRDKSGAQNLVPDHLSRIVSNEKPLPLDDKFPDEHLFEVKTTVPWYADIVNYLVTGTTPKELPRSKRDKIKSDSKYYMWDDPYLWKQGSDQIIRRCVSDDEVTSILEFCHSYARGGHFGPTRTARKVLENGFFWPHIHRDTYMFCKACPRCQHTGNLSRRDQMPLTPIHACEIFDVWGIDFMGPFPCSFGFYYILFAVDYVSKWVEAKATRTDSAKDVSDFVKDKIFCRFGVPEVVISDRGTHFVNGVMANLFKKYGVKHRISTAYHPQTNGQAEVSNREIKQILEKTKTEASLQNLGAQMTQLATSVSRLESQGKLPSQTETNPKQNVSAIVLRSGKELEEPKMVKSREVEKEKEVSPKPIQDEKPSGSTDEVSEKAKVIPPPFPTRFQMSNKAREEKEILDTFRKVEVNIPLLDAIKQIPRYAKFLKELCTNKRKLRGNETISMSENVSAVFQKKLPPKCKDHGVFTIPCKLGNVTINRVMLDLGASINVMPYSIFKILNVGSLQETGVIIQLADRSLVHPKGVLEDLLVQVNELVFPADFYVIDMEEDSHPKSTSILLGRPFLKTAKTKIDVHKGTLSMEFDGNVIHFNIYESMRFPSDVSSLCAIDIIEPISQELLELTHFDALDTILSRSLDEARVTKLMKEIELGPEFHELAPKLELKTLPEHLKYVYLGEGENLPVIISSKLDPSEEKKLVSVLKRYKEAIGWTIADIKGLSPSTCMHKILMEDDFKPFREAQRRLNPPMMEMLERLAGHVISTKGIEVDRAKVDVIKSLPYPTSVREVRSFLGHAGFLTHYPTDVQSTSKDVEFKFDEKCKEAFDRLKEMLTSAPIMKPPNWDLPFEIMCDASNYAIGAVLGQRVGRDPHVIYYASRTLDSAQANYSTTEKELLAVVFALEKFRQYLLGTKVVVFTDHAALRYLMTKKDAKPRLIRWILLLQEFDLEIRDKSGAQNLVPDHLSRIVSNEKPLPLDDKFPDEHLFEVKTTVPWYADIVNYLVTGTTPKELPRSKRDKIKSDSKYYMWDDPYLWKQGSDQIIRRCVSDDEVTSILEFCHSYARGGHFGPTRTARKVLENGFFWPHIHRDTYMFCKACPRCQHTGNLSRRDQMPLTPIHACEIFDVWGIDFMGPFPCSFGFYYILLAVDYVSKWVEEKATRTDSAKDVSDFVKDKIFCRFGVPEVVISDRGTHFVNGVMANLFKKYGVKHRISTAYHPQTNGQAEVSNREIKQILEKTVNPSRKDWSLRLNDALWE</sequence>
<dbReference type="InterPro" id="IPR041588">
    <property type="entry name" value="Integrase_H2C2"/>
</dbReference>
<keyword evidence="7" id="KW-0695">RNA-directed DNA polymerase</keyword>
<dbReference type="Proteomes" id="UP001172457">
    <property type="component" value="Chromosome 2"/>
</dbReference>
<feature type="region of interest" description="Disordered" evidence="8">
    <location>
        <begin position="75"/>
        <end position="97"/>
    </location>
</feature>
<name>A0AA38TUG1_9ASTR</name>
<evidence type="ECO:0000259" key="9">
    <source>
        <dbReference type="PROSITE" id="PS50994"/>
    </source>
</evidence>
<keyword evidence="4" id="KW-0540">Nuclease</keyword>
<keyword evidence="6" id="KW-0378">Hydrolase</keyword>
<dbReference type="EC" id="2.7.7.49" evidence="1"/>
<keyword evidence="5" id="KW-0255">Endonuclease</keyword>
<feature type="compositionally biased region" description="Basic and acidic residues" evidence="8">
    <location>
        <begin position="164"/>
        <end position="195"/>
    </location>
</feature>